<dbReference type="PANTHER" id="PTHR21011:SF1">
    <property type="entry name" value="SMALL RIBOSOMAL SUBUNIT PROTEIN BS6M"/>
    <property type="match status" value="1"/>
</dbReference>
<dbReference type="GeneID" id="93425035"/>
<dbReference type="InterPro" id="IPR014717">
    <property type="entry name" value="Transl_elong_EF1B/ribsomal_bS6"/>
</dbReference>
<evidence type="ECO:0000313" key="8">
    <source>
        <dbReference type="EMBL" id="PWB08234.1"/>
    </source>
</evidence>
<dbReference type="CDD" id="cd00473">
    <property type="entry name" value="bS6"/>
    <property type="match status" value="1"/>
</dbReference>
<protein>
    <recommendedName>
        <fullName evidence="5 6">Small ribosomal subunit protein bS6</fullName>
    </recommendedName>
</protein>
<keyword evidence="9" id="KW-1185">Reference proteome</keyword>
<dbReference type="PANTHER" id="PTHR21011">
    <property type="entry name" value="MITOCHONDRIAL 28S RIBOSOMAL PROTEIN S6"/>
    <property type="match status" value="1"/>
</dbReference>
<proteinExistence type="inferred from homology"/>
<organism evidence="8 9">
    <name type="scientific">Paramuribaculum intestinale</name>
    <dbReference type="NCBI Taxonomy" id="2094151"/>
    <lineage>
        <taxon>Bacteria</taxon>
        <taxon>Pseudomonadati</taxon>
        <taxon>Bacteroidota</taxon>
        <taxon>Bacteroidia</taxon>
        <taxon>Bacteroidales</taxon>
        <taxon>Muribaculaceae</taxon>
        <taxon>Paramuribaculum</taxon>
    </lineage>
</organism>
<dbReference type="SUPFAM" id="SSF54995">
    <property type="entry name" value="Ribosomal protein S6"/>
    <property type="match status" value="1"/>
</dbReference>
<feature type="region of interest" description="Disordered" evidence="7">
    <location>
        <begin position="106"/>
        <end position="125"/>
    </location>
</feature>
<reference evidence="9" key="1">
    <citation type="submission" date="2018-02" db="EMBL/GenBank/DDBJ databases">
        <authorList>
            <person name="Clavel T."/>
            <person name="Strowig T."/>
        </authorList>
    </citation>
    <scope>NUCLEOTIDE SEQUENCE [LARGE SCALE GENOMIC DNA]</scope>
    <source>
        <strain evidence="9">DSM 100764</strain>
    </source>
</reference>
<dbReference type="Pfam" id="PF01250">
    <property type="entry name" value="Ribosomal_S6"/>
    <property type="match status" value="1"/>
</dbReference>
<dbReference type="Proteomes" id="UP000244925">
    <property type="component" value="Unassembled WGS sequence"/>
</dbReference>
<dbReference type="InterPro" id="IPR020814">
    <property type="entry name" value="Ribosomal_S6_plastid/chlpt"/>
</dbReference>
<feature type="compositionally biased region" description="Basic and acidic residues" evidence="7">
    <location>
        <begin position="113"/>
        <end position="125"/>
    </location>
</feature>
<dbReference type="GO" id="GO:0070181">
    <property type="term" value="F:small ribosomal subunit rRNA binding"/>
    <property type="evidence" value="ECO:0007669"/>
    <property type="project" value="TreeGrafter"/>
</dbReference>
<comment type="function">
    <text evidence="4 6">Binds together with bS18 to 16S ribosomal RNA.</text>
</comment>
<dbReference type="NCBIfam" id="TIGR00166">
    <property type="entry name" value="S6"/>
    <property type="match status" value="1"/>
</dbReference>
<evidence type="ECO:0000256" key="7">
    <source>
        <dbReference type="SAM" id="MobiDB-lite"/>
    </source>
</evidence>
<evidence type="ECO:0000256" key="4">
    <source>
        <dbReference type="ARBA" id="ARBA00035104"/>
    </source>
</evidence>
<dbReference type="InterPro" id="IPR035980">
    <property type="entry name" value="Ribosomal_bS6_sf"/>
</dbReference>
<dbReference type="InterPro" id="IPR000529">
    <property type="entry name" value="Ribosomal_bS6"/>
</dbReference>
<evidence type="ECO:0000256" key="3">
    <source>
        <dbReference type="ARBA" id="ARBA00023274"/>
    </source>
</evidence>
<dbReference type="GO" id="GO:0003735">
    <property type="term" value="F:structural constituent of ribosome"/>
    <property type="evidence" value="ECO:0007669"/>
    <property type="project" value="InterPro"/>
</dbReference>
<name>A0A2V1IZP5_9BACT</name>
<keyword evidence="6" id="KW-0699">rRNA-binding</keyword>
<comment type="caution">
    <text evidence="8">The sequence shown here is derived from an EMBL/GenBank/DDBJ whole genome shotgun (WGS) entry which is preliminary data.</text>
</comment>
<comment type="similarity">
    <text evidence="1 6">Belongs to the bacterial ribosomal protein bS6 family.</text>
</comment>
<keyword evidence="3 6" id="KW-0687">Ribonucleoprotein</keyword>
<evidence type="ECO:0000256" key="1">
    <source>
        <dbReference type="ARBA" id="ARBA00009512"/>
    </source>
</evidence>
<keyword evidence="2 6" id="KW-0689">Ribosomal protein</keyword>
<dbReference type="AlphaFoldDB" id="A0A2V1IZP5"/>
<accession>A0A2V1IZP5</accession>
<keyword evidence="6" id="KW-0694">RNA-binding</keyword>
<dbReference type="GO" id="GO:0005840">
    <property type="term" value="C:ribosome"/>
    <property type="evidence" value="ECO:0007669"/>
    <property type="project" value="UniProtKB-KW"/>
</dbReference>
<dbReference type="Gene3D" id="3.30.70.60">
    <property type="match status" value="1"/>
</dbReference>
<dbReference type="EMBL" id="PUBV01000007">
    <property type="protein sequence ID" value="PWB08234.1"/>
    <property type="molecule type" value="Genomic_DNA"/>
</dbReference>
<evidence type="ECO:0000256" key="5">
    <source>
        <dbReference type="ARBA" id="ARBA00035294"/>
    </source>
</evidence>
<dbReference type="GO" id="GO:1990904">
    <property type="term" value="C:ribonucleoprotein complex"/>
    <property type="evidence" value="ECO:0007669"/>
    <property type="project" value="UniProtKB-KW"/>
</dbReference>
<evidence type="ECO:0000256" key="2">
    <source>
        <dbReference type="ARBA" id="ARBA00022980"/>
    </source>
</evidence>
<evidence type="ECO:0000256" key="6">
    <source>
        <dbReference type="HAMAP-Rule" id="MF_00360"/>
    </source>
</evidence>
<dbReference type="RefSeq" id="WP_107035671.1">
    <property type="nucleotide sequence ID" value="NZ_CAOLHR010000029.1"/>
</dbReference>
<dbReference type="HAMAP" id="MF_00360">
    <property type="entry name" value="Ribosomal_bS6"/>
    <property type="match status" value="1"/>
</dbReference>
<dbReference type="GO" id="GO:0006412">
    <property type="term" value="P:translation"/>
    <property type="evidence" value="ECO:0007669"/>
    <property type="project" value="UniProtKB-UniRule"/>
</dbReference>
<evidence type="ECO:0000313" key="9">
    <source>
        <dbReference type="Proteomes" id="UP000244925"/>
    </source>
</evidence>
<dbReference type="GO" id="GO:0005737">
    <property type="term" value="C:cytoplasm"/>
    <property type="evidence" value="ECO:0007669"/>
    <property type="project" value="UniProtKB-ARBA"/>
</dbReference>
<sequence>MKYETVFILTPVLSDVQMKEAVAKFADVLKAEGATIVNEELWGLRKLAYPIAKKSTGFYSLIEFDADPTVIKKLETAFRRDERVIRFLTFRLDKYAAQYAEKRRSLRAGKAAAAKEENVETTKEN</sequence>
<gene>
    <name evidence="6" type="primary">rpsF</name>
    <name evidence="8" type="ORF">C5O25_05200</name>
</gene>